<keyword evidence="1" id="KW-0175">Coiled coil</keyword>
<keyword evidence="3" id="KW-1185">Reference proteome</keyword>
<organism evidence="2 3">
    <name type="scientific">Trifolium medium</name>
    <dbReference type="NCBI Taxonomy" id="97028"/>
    <lineage>
        <taxon>Eukaryota</taxon>
        <taxon>Viridiplantae</taxon>
        <taxon>Streptophyta</taxon>
        <taxon>Embryophyta</taxon>
        <taxon>Tracheophyta</taxon>
        <taxon>Spermatophyta</taxon>
        <taxon>Magnoliopsida</taxon>
        <taxon>eudicotyledons</taxon>
        <taxon>Gunneridae</taxon>
        <taxon>Pentapetalae</taxon>
        <taxon>rosids</taxon>
        <taxon>fabids</taxon>
        <taxon>Fabales</taxon>
        <taxon>Fabaceae</taxon>
        <taxon>Papilionoideae</taxon>
        <taxon>50 kb inversion clade</taxon>
        <taxon>NPAAA clade</taxon>
        <taxon>Hologalegina</taxon>
        <taxon>IRL clade</taxon>
        <taxon>Trifolieae</taxon>
        <taxon>Trifolium</taxon>
    </lineage>
</organism>
<reference evidence="2 3" key="1">
    <citation type="journal article" date="2018" name="Front. Plant Sci.">
        <title>Red Clover (Trifolium pratense) and Zigzag Clover (T. medium) - A Picture of Genomic Similarities and Differences.</title>
        <authorList>
            <person name="Dluhosova J."/>
            <person name="Istvanek J."/>
            <person name="Nedelnik J."/>
            <person name="Repkova J."/>
        </authorList>
    </citation>
    <scope>NUCLEOTIDE SEQUENCE [LARGE SCALE GENOMIC DNA]</scope>
    <source>
        <strain evidence="3">cv. 10/8</strain>
        <tissue evidence="2">Leaf</tissue>
    </source>
</reference>
<feature type="coiled-coil region" evidence="1">
    <location>
        <begin position="81"/>
        <end position="147"/>
    </location>
</feature>
<dbReference type="AlphaFoldDB" id="A0A392QRG2"/>
<name>A0A392QRG2_9FABA</name>
<feature type="non-terminal residue" evidence="2">
    <location>
        <position position="151"/>
    </location>
</feature>
<evidence type="ECO:0000313" key="3">
    <source>
        <dbReference type="Proteomes" id="UP000265520"/>
    </source>
</evidence>
<evidence type="ECO:0000313" key="2">
    <source>
        <dbReference type="EMBL" id="MCI26981.1"/>
    </source>
</evidence>
<evidence type="ECO:0000256" key="1">
    <source>
        <dbReference type="SAM" id="Coils"/>
    </source>
</evidence>
<proteinExistence type="predicted"/>
<protein>
    <submittedName>
        <fullName evidence="2">Uncharacterized protein</fullName>
    </submittedName>
</protein>
<accession>A0A392QRG2</accession>
<sequence length="151" mass="16716">MILSTSALQKLALSHGVKNLVIGHLLSARQMKENVDAKAEAERAGRAVSEAEARYSTEKEKLSGGMSAIKKECDAVIAKVKEKHAGEMEALKKKHSEEKKRLEKETKILALSCNAFIVSCFQTGEDLWELQGMNEELEEVNEGLKQSMVDK</sequence>
<dbReference type="Proteomes" id="UP000265520">
    <property type="component" value="Unassembled WGS sequence"/>
</dbReference>
<comment type="caution">
    <text evidence="2">The sequence shown here is derived from an EMBL/GenBank/DDBJ whole genome shotgun (WGS) entry which is preliminary data.</text>
</comment>
<dbReference type="EMBL" id="LXQA010156603">
    <property type="protein sequence ID" value="MCI26981.1"/>
    <property type="molecule type" value="Genomic_DNA"/>
</dbReference>